<evidence type="ECO:0000256" key="1">
    <source>
        <dbReference type="SAM" id="MobiDB-lite"/>
    </source>
</evidence>
<gene>
    <name evidence="2" type="ORF">CathTA2_3010</name>
</gene>
<evidence type="ECO:0000313" key="2">
    <source>
        <dbReference type="EMBL" id="EGL81464.1"/>
    </source>
</evidence>
<comment type="caution">
    <text evidence="2">The sequence shown here is derived from an EMBL/GenBank/DDBJ whole genome shotgun (WGS) entry which is preliminary data.</text>
</comment>
<reference evidence="2 3" key="1">
    <citation type="journal article" date="2011" name="J. Bacteriol.">
        <title>Draft genome sequence of the thermoalkaliphilic Caldalkalibacillus thermarum strain TA2.A1.</title>
        <authorList>
            <person name="Kalamorz F."/>
            <person name="Keis S."/>
            <person name="McMillan D.G."/>
            <person name="Olsson K."/>
            <person name="Stanton J.A."/>
            <person name="Stockwell P."/>
            <person name="Black M.A."/>
            <person name="Klingeman D.M."/>
            <person name="Land M.L."/>
            <person name="Han C.S."/>
            <person name="Martin S.L."/>
            <person name="Becher S.A."/>
            <person name="Peddie C.J."/>
            <person name="Morgan H.W."/>
            <person name="Matthies D."/>
            <person name="Preiss L."/>
            <person name="Meier T."/>
            <person name="Brown S.D."/>
            <person name="Cook G.M."/>
        </authorList>
    </citation>
    <scope>NUCLEOTIDE SEQUENCE [LARGE SCALE GENOMIC DNA]</scope>
    <source>
        <strain evidence="2 3">TA2.A1</strain>
    </source>
</reference>
<dbReference type="RefSeq" id="WP_007506379.1">
    <property type="nucleotide sequence ID" value="NZ_AFCE01000165.1"/>
</dbReference>
<protein>
    <submittedName>
        <fullName evidence="2">Uncharacterized protein</fullName>
    </submittedName>
</protein>
<dbReference type="AlphaFoldDB" id="F5LAS5"/>
<dbReference type="Proteomes" id="UP000010716">
    <property type="component" value="Unassembled WGS sequence"/>
</dbReference>
<feature type="region of interest" description="Disordered" evidence="1">
    <location>
        <begin position="28"/>
        <end position="66"/>
    </location>
</feature>
<organism evidence="2 3">
    <name type="scientific">Caldalkalibacillus thermarum (strain TA2.A1)</name>
    <dbReference type="NCBI Taxonomy" id="986075"/>
    <lineage>
        <taxon>Bacteria</taxon>
        <taxon>Bacillati</taxon>
        <taxon>Bacillota</taxon>
        <taxon>Bacilli</taxon>
        <taxon>Bacillales</taxon>
        <taxon>Bacillaceae</taxon>
        <taxon>Caldalkalibacillus</taxon>
    </lineage>
</organism>
<accession>F5LAS5</accession>
<dbReference type="EMBL" id="AFCE01000165">
    <property type="protein sequence ID" value="EGL81464.1"/>
    <property type="molecule type" value="Genomic_DNA"/>
</dbReference>
<evidence type="ECO:0000313" key="3">
    <source>
        <dbReference type="Proteomes" id="UP000010716"/>
    </source>
</evidence>
<proteinExistence type="predicted"/>
<name>F5LAS5_CALTT</name>
<sequence>MPGVVQQATSKRERRKWREMLRKELERLGVKMRKRKGMLGRQLPGPSHTGSDGASSLFCYDGPFTR</sequence>